<dbReference type="PANTHER" id="PTHR34582:SF6">
    <property type="entry name" value="UPF0702 TRANSMEMBRANE PROTEIN YCAP"/>
    <property type="match status" value="1"/>
</dbReference>
<dbReference type="GO" id="GO:0005886">
    <property type="term" value="C:plasma membrane"/>
    <property type="evidence" value="ECO:0007669"/>
    <property type="project" value="UniProtKB-SubCell"/>
</dbReference>
<proteinExistence type="inferred from homology"/>
<dbReference type="RefSeq" id="WP_115886675.1">
    <property type="nucleotide sequence ID" value="NZ_QRDQ01000007.1"/>
</dbReference>
<gene>
    <name evidence="10" type="ORF">BD847_0516</name>
</gene>
<keyword evidence="6 8" id="KW-0472">Membrane</keyword>
<keyword evidence="5 8" id="KW-1133">Transmembrane helix</keyword>
<comment type="subcellular location">
    <subcellularLocation>
        <location evidence="1">Cell membrane</location>
        <topology evidence="1">Multi-pass membrane protein</topology>
    </subcellularLocation>
</comment>
<dbReference type="Gene3D" id="3.30.240.20">
    <property type="entry name" value="bsu07140 like domains"/>
    <property type="match status" value="1"/>
</dbReference>
<dbReference type="InterPro" id="IPR023090">
    <property type="entry name" value="UPF0702_alpha/beta_dom_sf"/>
</dbReference>
<evidence type="ECO:0000256" key="7">
    <source>
        <dbReference type="SAM" id="MobiDB-lite"/>
    </source>
</evidence>
<dbReference type="Pfam" id="PF04239">
    <property type="entry name" value="DUF421"/>
    <property type="match status" value="1"/>
</dbReference>
<feature type="domain" description="YetF C-terminal" evidence="9">
    <location>
        <begin position="83"/>
        <end position="155"/>
    </location>
</feature>
<protein>
    <submittedName>
        <fullName evidence="10">Uncharacterized protein DUF421</fullName>
    </submittedName>
</protein>
<evidence type="ECO:0000313" key="10">
    <source>
        <dbReference type="EMBL" id="RED26596.1"/>
    </source>
</evidence>
<dbReference type="OrthoDB" id="9778331at2"/>
<comment type="similarity">
    <text evidence="2">Belongs to the UPF0702 family.</text>
</comment>
<dbReference type="InterPro" id="IPR007353">
    <property type="entry name" value="DUF421"/>
</dbReference>
<evidence type="ECO:0000313" key="11">
    <source>
        <dbReference type="Proteomes" id="UP000257004"/>
    </source>
</evidence>
<feature type="compositionally biased region" description="Basic residues" evidence="7">
    <location>
        <begin position="158"/>
        <end position="175"/>
    </location>
</feature>
<evidence type="ECO:0000256" key="6">
    <source>
        <dbReference type="ARBA" id="ARBA00023136"/>
    </source>
</evidence>
<feature type="transmembrane region" description="Helical" evidence="8">
    <location>
        <begin position="59"/>
        <end position="77"/>
    </location>
</feature>
<evidence type="ECO:0000256" key="4">
    <source>
        <dbReference type="ARBA" id="ARBA00022692"/>
    </source>
</evidence>
<evidence type="ECO:0000256" key="2">
    <source>
        <dbReference type="ARBA" id="ARBA00006448"/>
    </source>
</evidence>
<organism evidence="10 11">
    <name type="scientific">Flavobacterium cutihirudinis</name>
    <dbReference type="NCBI Taxonomy" id="1265740"/>
    <lineage>
        <taxon>Bacteria</taxon>
        <taxon>Pseudomonadati</taxon>
        <taxon>Bacteroidota</taxon>
        <taxon>Flavobacteriia</taxon>
        <taxon>Flavobacteriales</taxon>
        <taxon>Flavobacteriaceae</taxon>
        <taxon>Flavobacterium</taxon>
    </lineage>
</organism>
<feature type="region of interest" description="Disordered" evidence="7">
    <location>
        <begin position="152"/>
        <end position="175"/>
    </location>
</feature>
<evidence type="ECO:0000256" key="3">
    <source>
        <dbReference type="ARBA" id="ARBA00022475"/>
    </source>
</evidence>
<keyword evidence="4 8" id="KW-0812">Transmembrane</keyword>
<comment type="caution">
    <text evidence="10">The sequence shown here is derived from an EMBL/GenBank/DDBJ whole genome shotgun (WGS) entry which is preliminary data.</text>
</comment>
<evidence type="ECO:0000256" key="5">
    <source>
        <dbReference type="ARBA" id="ARBA00022989"/>
    </source>
</evidence>
<dbReference type="Proteomes" id="UP000257004">
    <property type="component" value="Unassembled WGS sequence"/>
</dbReference>
<evidence type="ECO:0000259" key="9">
    <source>
        <dbReference type="Pfam" id="PF04239"/>
    </source>
</evidence>
<name>A0A3D9G037_9FLAO</name>
<sequence length="175" mass="19857">MVFPYLDIIIRSVAVYFFMTIALRVFGKKELSQLNTADIILILLISNSVQNAMVGPDTSLIGGLVAALVLFAINFAIKKLTKRFKTLGDLILDKPEILIHNGVLDFNTLSRLDISHEELKEAAREHGLEHLTDIKLAMLEIDGTISVISKDQKDQKHLKQTHYKRKHNHKNLQKF</sequence>
<dbReference type="EMBL" id="QRDQ01000007">
    <property type="protein sequence ID" value="RED26596.1"/>
    <property type="molecule type" value="Genomic_DNA"/>
</dbReference>
<feature type="transmembrane region" description="Helical" evidence="8">
    <location>
        <begin position="6"/>
        <end position="27"/>
    </location>
</feature>
<keyword evidence="3" id="KW-1003">Cell membrane</keyword>
<dbReference type="PANTHER" id="PTHR34582">
    <property type="entry name" value="UPF0702 TRANSMEMBRANE PROTEIN YCAP"/>
    <property type="match status" value="1"/>
</dbReference>
<evidence type="ECO:0000256" key="8">
    <source>
        <dbReference type="SAM" id="Phobius"/>
    </source>
</evidence>
<reference evidence="10 11" key="1">
    <citation type="submission" date="2018-07" db="EMBL/GenBank/DDBJ databases">
        <title>Genomic Encyclopedia of Archaeal and Bacterial Type Strains, Phase II (KMG-II): from individual species to whole genera.</title>
        <authorList>
            <person name="Goeker M."/>
        </authorList>
    </citation>
    <scope>NUCLEOTIDE SEQUENCE [LARGE SCALE GENOMIC DNA]</scope>
    <source>
        <strain evidence="10 11">DSM 25795</strain>
    </source>
</reference>
<accession>A0A3D9G037</accession>
<feature type="transmembrane region" description="Helical" evidence="8">
    <location>
        <begin position="34"/>
        <end position="53"/>
    </location>
</feature>
<dbReference type="AlphaFoldDB" id="A0A3D9G037"/>
<evidence type="ECO:0000256" key="1">
    <source>
        <dbReference type="ARBA" id="ARBA00004651"/>
    </source>
</evidence>
<keyword evidence="11" id="KW-1185">Reference proteome</keyword>